<evidence type="ECO:0000256" key="6">
    <source>
        <dbReference type="RuleBase" id="RU003968"/>
    </source>
</evidence>
<feature type="binding site" evidence="5">
    <location>
        <position position="340"/>
    </location>
    <ligand>
        <name>substrate</name>
    </ligand>
</feature>
<evidence type="ECO:0000256" key="5">
    <source>
        <dbReference type="PIRSR" id="PIRSR000137-2"/>
    </source>
</evidence>
<evidence type="ECO:0000313" key="8">
    <source>
        <dbReference type="EMBL" id="OJZ74740.1"/>
    </source>
</evidence>
<organism evidence="8 9">
    <name type="scientific">Mycobacterium paraffinicum</name>
    <dbReference type="NCBI Taxonomy" id="53378"/>
    <lineage>
        <taxon>Bacteria</taxon>
        <taxon>Bacillati</taxon>
        <taxon>Actinomycetota</taxon>
        <taxon>Actinomycetes</taxon>
        <taxon>Mycobacteriales</taxon>
        <taxon>Mycobacteriaceae</taxon>
        <taxon>Mycobacterium</taxon>
    </lineage>
</organism>
<keyword evidence="4 5" id="KW-0274">FAD</keyword>
<dbReference type="GO" id="GO:0016614">
    <property type="term" value="F:oxidoreductase activity, acting on CH-OH group of donors"/>
    <property type="evidence" value="ECO:0007669"/>
    <property type="project" value="InterPro"/>
</dbReference>
<dbReference type="Gene3D" id="3.30.560.10">
    <property type="entry name" value="Glucose Oxidase, domain 3"/>
    <property type="match status" value="1"/>
</dbReference>
<accession>A0A1Q4HYM1</accession>
<dbReference type="STRING" id="53378.BRW65_08045"/>
<evidence type="ECO:0000313" key="9">
    <source>
        <dbReference type="Proteomes" id="UP000186438"/>
    </source>
</evidence>
<dbReference type="Pfam" id="PF05199">
    <property type="entry name" value="GMC_oxred_C"/>
    <property type="match status" value="1"/>
</dbReference>
<dbReference type="RefSeq" id="WP_073873531.1">
    <property type="nucleotide sequence ID" value="NZ_MPNT01000005.1"/>
</dbReference>
<dbReference type="PANTHER" id="PTHR11552">
    <property type="entry name" value="GLUCOSE-METHANOL-CHOLINE GMC OXIDOREDUCTASE"/>
    <property type="match status" value="1"/>
</dbReference>
<name>A0A1Q4HYM1_9MYCO</name>
<proteinExistence type="inferred from homology"/>
<reference evidence="8 9" key="1">
    <citation type="submission" date="2016-11" db="EMBL/GenBank/DDBJ databases">
        <title>Genome sequences of unsequenced Mycobacteria.</title>
        <authorList>
            <person name="Greninger A.L."/>
            <person name="Fang F."/>
            <person name="Jerome K.R."/>
        </authorList>
    </citation>
    <scope>NUCLEOTIDE SEQUENCE [LARGE SCALE GENOMIC DNA]</scope>
    <source>
        <strain evidence="8 9">M11</strain>
    </source>
</reference>
<feature type="binding site" evidence="5">
    <location>
        <position position="449"/>
    </location>
    <ligand>
        <name>substrate</name>
    </ligand>
</feature>
<dbReference type="InterPro" id="IPR036188">
    <property type="entry name" value="FAD/NAD-bd_sf"/>
</dbReference>
<dbReference type="Pfam" id="PF00732">
    <property type="entry name" value="GMC_oxred_N"/>
    <property type="match status" value="1"/>
</dbReference>
<comment type="caution">
    <text evidence="8">The sequence shown here is derived from an EMBL/GenBank/DDBJ whole genome shotgun (WGS) entry which is preliminary data.</text>
</comment>
<comment type="cofactor">
    <cofactor evidence="1 5">
        <name>FAD</name>
        <dbReference type="ChEBI" id="CHEBI:57692"/>
    </cofactor>
</comment>
<feature type="domain" description="Glucose-methanol-choline oxidoreductase N-terminal" evidence="7">
    <location>
        <begin position="86"/>
        <end position="109"/>
    </location>
</feature>
<dbReference type="Gene3D" id="3.50.50.60">
    <property type="entry name" value="FAD/NAD(P)-binding domain"/>
    <property type="match status" value="1"/>
</dbReference>
<gene>
    <name evidence="8" type="ORF">BRW65_08045</name>
</gene>
<dbReference type="EMBL" id="MPNT01000005">
    <property type="protein sequence ID" value="OJZ74740.1"/>
    <property type="molecule type" value="Genomic_DNA"/>
</dbReference>
<dbReference type="PANTHER" id="PTHR11552:SF147">
    <property type="entry name" value="CHOLINE DEHYDROGENASE, MITOCHONDRIAL"/>
    <property type="match status" value="1"/>
</dbReference>
<keyword evidence="3 6" id="KW-0285">Flavoprotein</keyword>
<dbReference type="AlphaFoldDB" id="A0A1Q4HYM1"/>
<dbReference type="InterPro" id="IPR000172">
    <property type="entry name" value="GMC_OxRdtase_N"/>
</dbReference>
<dbReference type="Proteomes" id="UP000186438">
    <property type="component" value="Unassembled WGS sequence"/>
</dbReference>
<keyword evidence="9" id="KW-1185">Reference proteome</keyword>
<dbReference type="GO" id="GO:0050660">
    <property type="term" value="F:flavin adenine dinucleotide binding"/>
    <property type="evidence" value="ECO:0007669"/>
    <property type="project" value="InterPro"/>
</dbReference>
<feature type="binding site" evidence="5">
    <location>
        <begin position="450"/>
        <end position="451"/>
    </location>
    <ligand>
        <name>FAD</name>
        <dbReference type="ChEBI" id="CHEBI:57692"/>
    </ligand>
</feature>
<feature type="binding site" evidence="5">
    <location>
        <position position="483"/>
    </location>
    <ligand>
        <name>FAD</name>
        <dbReference type="ChEBI" id="CHEBI:57692"/>
    </ligand>
</feature>
<dbReference type="InterPro" id="IPR012132">
    <property type="entry name" value="GMC_OxRdtase"/>
</dbReference>
<evidence type="ECO:0000259" key="7">
    <source>
        <dbReference type="PROSITE" id="PS00623"/>
    </source>
</evidence>
<evidence type="ECO:0000256" key="4">
    <source>
        <dbReference type="ARBA" id="ARBA00022827"/>
    </source>
</evidence>
<evidence type="ECO:0000256" key="2">
    <source>
        <dbReference type="ARBA" id="ARBA00010790"/>
    </source>
</evidence>
<dbReference type="SUPFAM" id="SSF54373">
    <property type="entry name" value="FAD-linked reductases, C-terminal domain"/>
    <property type="match status" value="1"/>
</dbReference>
<evidence type="ECO:0000256" key="3">
    <source>
        <dbReference type="ARBA" id="ARBA00022630"/>
    </source>
</evidence>
<dbReference type="PROSITE" id="PS00623">
    <property type="entry name" value="GMC_OXRED_1"/>
    <property type="match status" value="1"/>
</dbReference>
<dbReference type="SUPFAM" id="SSF51905">
    <property type="entry name" value="FAD/NAD(P)-binding domain"/>
    <property type="match status" value="1"/>
</dbReference>
<dbReference type="InterPro" id="IPR007867">
    <property type="entry name" value="GMC_OxRtase_C"/>
</dbReference>
<dbReference type="PIRSF" id="PIRSF000137">
    <property type="entry name" value="Alcohol_oxidase"/>
    <property type="match status" value="1"/>
</dbReference>
<comment type="similarity">
    <text evidence="2 6">Belongs to the GMC oxidoreductase family.</text>
</comment>
<sequence length="515" mass="55442">MLTSRLQTHYDFIVCGAGTAGSVVARRLAENSDTKVLLVEAGESDEIPSVADPRLWLTNIGGPADWAFSVEPNEQLNNRALVSSMGKILGGGSSINAMIWARGHQADWDHFATVAGNESWNYSSVLEVYRGIEDWQGPADPDYRGVGGPLCVQPSPTSNAIGSTLVEAAAATGFKTFDSPNGAMMEGAGGAAITDMLISNGVRRSVFRSYTYPYMDRPNLTVLTGAYMRRVIIEGKVAAGIEVDYRGDPHRFYVRGEVVLALGAIHTAKVLMLSGIGDQSQLDRFAIPVVQHLPGVGRNLQDHVGITCVWEYPNPHPRTNTADAAMFWSSAGDYPDFFACHGPVALASRENIVRYGLPDQPSIIHGAVSHPESRGYVELTGPAPDDPVRIVDNALSRDTDLTKAIQCVEMMREVGNSNVLAEFVKREVMPGSLKGADLIHYIRDAAVSYWHQVGTASMGHDALSVVDDYLRVHGVANLRVADGSIMPRITSGNTMAPCVVIGERASAELKNAHGL</sequence>
<protein>
    <submittedName>
        <fullName evidence="8">Oxidoreductase</fullName>
    </submittedName>
</protein>
<evidence type="ECO:0000256" key="1">
    <source>
        <dbReference type="ARBA" id="ARBA00001974"/>
    </source>
</evidence>